<organism evidence="7 9">
    <name type="scientific">Caenorhabditis briggsae</name>
    <dbReference type="NCBI Taxonomy" id="6238"/>
    <lineage>
        <taxon>Eukaryota</taxon>
        <taxon>Metazoa</taxon>
        <taxon>Ecdysozoa</taxon>
        <taxon>Nematoda</taxon>
        <taxon>Chromadorea</taxon>
        <taxon>Rhabditida</taxon>
        <taxon>Rhabditina</taxon>
        <taxon>Rhabditomorpha</taxon>
        <taxon>Rhabditoidea</taxon>
        <taxon>Rhabditidae</taxon>
        <taxon>Peloderinae</taxon>
        <taxon>Caenorhabditis</taxon>
    </lineage>
</organism>
<dbReference type="OMA" id="CESTANI"/>
<keyword evidence="5" id="KW-1015">Disulfide bond</keyword>
<name>A0AAE9DZ17_CAEBR</name>
<gene>
    <name evidence="7" type="ORF">L3Y34_016351</name>
    <name evidence="8" type="ORF">L5515_002415</name>
</gene>
<dbReference type="Pfam" id="PF03488">
    <property type="entry name" value="Ins_beta"/>
    <property type="match status" value="1"/>
</dbReference>
<protein>
    <submittedName>
        <fullName evidence="7">Uncharacterized protein</fullName>
    </submittedName>
</protein>
<dbReference type="InterPro" id="IPR003235">
    <property type="entry name" value="Nem_insulin-like_b-type"/>
</dbReference>
<evidence type="ECO:0000313" key="10">
    <source>
        <dbReference type="Proteomes" id="UP000829354"/>
    </source>
</evidence>
<feature type="signal peptide" evidence="6">
    <location>
        <begin position="1"/>
        <end position="20"/>
    </location>
</feature>
<comment type="similarity">
    <text evidence="2">Belongs to the insulin family.</text>
</comment>
<evidence type="ECO:0000256" key="5">
    <source>
        <dbReference type="ARBA" id="ARBA00023157"/>
    </source>
</evidence>
<proteinExistence type="inferred from homology"/>
<evidence type="ECO:0000313" key="7">
    <source>
        <dbReference type="EMBL" id="ULU13791.1"/>
    </source>
</evidence>
<evidence type="ECO:0000256" key="3">
    <source>
        <dbReference type="ARBA" id="ARBA00022525"/>
    </source>
</evidence>
<comment type="subcellular location">
    <subcellularLocation>
        <location evidence="1">Secreted</location>
    </subcellularLocation>
</comment>
<evidence type="ECO:0000256" key="1">
    <source>
        <dbReference type="ARBA" id="ARBA00004613"/>
    </source>
</evidence>
<evidence type="ECO:0000313" key="9">
    <source>
        <dbReference type="Proteomes" id="UP000827892"/>
    </source>
</evidence>
<evidence type="ECO:0000256" key="4">
    <source>
        <dbReference type="ARBA" id="ARBA00022729"/>
    </source>
</evidence>
<dbReference type="Proteomes" id="UP000827892">
    <property type="component" value="Chromosome I"/>
</dbReference>
<dbReference type="Gene3D" id="1.10.100.10">
    <property type="entry name" value="Insulin-like"/>
    <property type="match status" value="1"/>
</dbReference>
<dbReference type="Proteomes" id="UP000829354">
    <property type="component" value="Chromosome I"/>
</dbReference>
<dbReference type="EMBL" id="CP090891">
    <property type="protein sequence ID" value="ULU13791.1"/>
    <property type="molecule type" value="Genomic_DNA"/>
</dbReference>
<reference evidence="8 10" key="1">
    <citation type="submission" date="2022-04" db="EMBL/GenBank/DDBJ databases">
        <title>Chromosome-level reference genomes for two strains of Caenorhabditis briggsae: an improved platform for comparative genomics.</title>
        <authorList>
            <person name="Stevens L."/>
            <person name="Andersen E."/>
        </authorList>
    </citation>
    <scope>NUCLEOTIDE SEQUENCE [LARGE SCALE GENOMIC DNA]</scope>
    <source>
        <strain evidence="8">VX34</strain>
        <tissue evidence="8">Whole-organism</tissue>
    </source>
</reference>
<accession>A0AAE9DZ17</accession>
<keyword evidence="10" id="KW-1185">Reference proteome</keyword>
<evidence type="ECO:0000313" key="8">
    <source>
        <dbReference type="EMBL" id="UMM14718.1"/>
    </source>
</evidence>
<feature type="chain" id="PRO_5044706987" evidence="6">
    <location>
        <begin position="21"/>
        <end position="77"/>
    </location>
</feature>
<keyword evidence="3" id="KW-0964">Secreted</keyword>
<reference evidence="7 9" key="2">
    <citation type="submission" date="2022-05" db="EMBL/GenBank/DDBJ databases">
        <title>Chromosome-level reference genomes for two strains of Caenorhabditis briggsae: an improved platform for comparative genomics.</title>
        <authorList>
            <person name="Stevens L."/>
            <person name="Andersen E.C."/>
        </authorList>
    </citation>
    <scope>NUCLEOTIDE SEQUENCE [LARGE SCALE GENOMIC DNA]</scope>
    <source>
        <strain evidence="7">QX1410_ONT</strain>
        <tissue evidence="7">Whole-organism</tissue>
    </source>
</reference>
<dbReference type="EMBL" id="CP092620">
    <property type="protein sequence ID" value="UMM14718.1"/>
    <property type="molecule type" value="Genomic_DNA"/>
</dbReference>
<evidence type="ECO:0000256" key="2">
    <source>
        <dbReference type="ARBA" id="ARBA00009034"/>
    </source>
</evidence>
<evidence type="ECO:0000256" key="6">
    <source>
        <dbReference type="SAM" id="SignalP"/>
    </source>
</evidence>
<keyword evidence="4 6" id="KW-0732">Signal</keyword>
<sequence>MSRFVFFVLVLALTMAVTIAEPDNSRKFRSCGFFLNLRIDRVCGGTCSMFYDALHEIACSTGITDNHLVQICCPSLQ</sequence>
<dbReference type="GO" id="GO:0005576">
    <property type="term" value="C:extracellular region"/>
    <property type="evidence" value="ECO:0007669"/>
    <property type="project" value="UniProtKB-SubCell"/>
</dbReference>
<dbReference type="AlphaFoldDB" id="A0AAE9DZ17"/>
<dbReference type="GO" id="GO:0005179">
    <property type="term" value="F:hormone activity"/>
    <property type="evidence" value="ECO:0007669"/>
    <property type="project" value="InterPro"/>
</dbReference>